<comment type="caution">
    <text evidence="2">The sequence shown here is derived from an EMBL/GenBank/DDBJ whole genome shotgun (WGS) entry which is preliminary data.</text>
</comment>
<feature type="region of interest" description="Disordered" evidence="1">
    <location>
        <begin position="1"/>
        <end position="64"/>
    </location>
</feature>
<evidence type="ECO:0000256" key="1">
    <source>
        <dbReference type="SAM" id="MobiDB-lite"/>
    </source>
</evidence>
<feature type="non-terminal residue" evidence="2">
    <location>
        <position position="1"/>
    </location>
</feature>
<dbReference type="Proteomes" id="UP000287033">
    <property type="component" value="Unassembled WGS sequence"/>
</dbReference>
<evidence type="ECO:0000313" key="2">
    <source>
        <dbReference type="EMBL" id="GCC40990.1"/>
    </source>
</evidence>
<keyword evidence="3" id="KW-1185">Reference proteome</keyword>
<sequence length="64" mass="6596">PPDLTVGARVVPVEDGTLGSRTGTVRHSPLSLGAACTGTRERSGDGRQGQNAEDQGAGIRRTPR</sequence>
<organism evidence="2 3">
    <name type="scientific">Chiloscyllium punctatum</name>
    <name type="common">Brownbanded bambooshark</name>
    <name type="synonym">Hemiscyllium punctatum</name>
    <dbReference type="NCBI Taxonomy" id="137246"/>
    <lineage>
        <taxon>Eukaryota</taxon>
        <taxon>Metazoa</taxon>
        <taxon>Chordata</taxon>
        <taxon>Craniata</taxon>
        <taxon>Vertebrata</taxon>
        <taxon>Chondrichthyes</taxon>
        <taxon>Elasmobranchii</taxon>
        <taxon>Galeomorphii</taxon>
        <taxon>Galeoidea</taxon>
        <taxon>Orectolobiformes</taxon>
        <taxon>Hemiscylliidae</taxon>
        <taxon>Chiloscyllium</taxon>
    </lineage>
</organism>
<evidence type="ECO:0000313" key="3">
    <source>
        <dbReference type="Proteomes" id="UP000287033"/>
    </source>
</evidence>
<reference evidence="2 3" key="1">
    <citation type="journal article" date="2018" name="Nat. Ecol. Evol.">
        <title>Shark genomes provide insights into elasmobranch evolution and the origin of vertebrates.</title>
        <authorList>
            <person name="Hara Y"/>
            <person name="Yamaguchi K"/>
            <person name="Onimaru K"/>
            <person name="Kadota M"/>
            <person name="Koyanagi M"/>
            <person name="Keeley SD"/>
            <person name="Tatsumi K"/>
            <person name="Tanaka K"/>
            <person name="Motone F"/>
            <person name="Kageyama Y"/>
            <person name="Nozu R"/>
            <person name="Adachi N"/>
            <person name="Nishimura O"/>
            <person name="Nakagawa R"/>
            <person name="Tanegashima C"/>
            <person name="Kiyatake I"/>
            <person name="Matsumoto R"/>
            <person name="Murakumo K"/>
            <person name="Nishida K"/>
            <person name="Terakita A"/>
            <person name="Kuratani S"/>
            <person name="Sato K"/>
            <person name="Hyodo S Kuraku.S."/>
        </authorList>
    </citation>
    <scope>NUCLEOTIDE SEQUENCE [LARGE SCALE GENOMIC DNA]</scope>
</reference>
<accession>A0A401TEB3</accession>
<protein>
    <submittedName>
        <fullName evidence="2">Uncharacterized protein</fullName>
    </submittedName>
</protein>
<name>A0A401TEB3_CHIPU</name>
<dbReference type="EMBL" id="BEZZ01044987">
    <property type="protein sequence ID" value="GCC40990.1"/>
    <property type="molecule type" value="Genomic_DNA"/>
</dbReference>
<dbReference type="AlphaFoldDB" id="A0A401TEB3"/>
<proteinExistence type="predicted"/>
<gene>
    <name evidence="2" type="ORF">chiPu_0024726</name>
</gene>